<accession>A0A371B7Y7</accession>
<feature type="transmembrane region" description="Helical" evidence="6">
    <location>
        <begin position="293"/>
        <end position="316"/>
    </location>
</feature>
<feature type="transmembrane region" description="Helical" evidence="6">
    <location>
        <begin position="188"/>
        <end position="207"/>
    </location>
</feature>
<dbReference type="EMBL" id="QRGO01000001">
    <property type="protein sequence ID" value="RDV03719.1"/>
    <property type="molecule type" value="Genomic_DNA"/>
</dbReference>
<evidence type="ECO:0000256" key="1">
    <source>
        <dbReference type="ARBA" id="ARBA00004651"/>
    </source>
</evidence>
<evidence type="ECO:0000256" key="3">
    <source>
        <dbReference type="ARBA" id="ARBA00022692"/>
    </source>
</evidence>
<dbReference type="OrthoDB" id="9800982at2"/>
<feature type="transmembrane region" description="Helical" evidence="6">
    <location>
        <begin position="154"/>
        <end position="176"/>
    </location>
</feature>
<feature type="transmembrane region" description="Helical" evidence="6">
    <location>
        <begin position="252"/>
        <end position="273"/>
    </location>
</feature>
<dbReference type="InterPro" id="IPR050833">
    <property type="entry name" value="Poly_Biosynth_Transport"/>
</dbReference>
<feature type="transmembrane region" description="Helical" evidence="6">
    <location>
        <begin position="337"/>
        <end position="360"/>
    </location>
</feature>
<sequence length="462" mass="50636">MVPPPSSGSETAAPLPTLSGAIARVRAMLADKSDSRLAQLMAGKVFLVRVANALLMLLSQVLLARWMGTHEFGIFIYVWTWVLMIGALSDMGLSSAAKRFIPEYTEYKAFDKLRGFISGSCWLSFAIATAIAAIGALGVWLLGPWLDHYLIIPLYLACVMIPVYGLVQVASGIAAAYDWPGLAFWPFYIIRTSLVIVLMGIAWLIGLPTDAHTALYISIISIYGITIGQLVVLNRRLKTKVAPGPKQYEVKIWLGTALPIFVVEGFYLLLTYVDILALQHFGTPDDVATYYAGARLLSIVAFVYFAISGAVTHRFTEYHVTGDKERLASFFAETIRWTFWPSLAMCVGILVFGKPLLYLFGREYEAAYPVMFILAVGLLARAAVGPAERLLSMLGERKPCALIYAAAFIVNLALCIVLIPRFGIEGAGASTSAALIFESIMLFIVARRRLGLHVLMWGGKRA</sequence>
<feature type="transmembrane region" description="Helical" evidence="6">
    <location>
        <begin position="426"/>
        <end position="446"/>
    </location>
</feature>
<feature type="transmembrane region" description="Helical" evidence="6">
    <location>
        <begin position="366"/>
        <end position="387"/>
    </location>
</feature>
<feature type="transmembrane region" description="Helical" evidence="6">
    <location>
        <begin position="399"/>
        <end position="420"/>
    </location>
</feature>
<dbReference type="PANTHER" id="PTHR30250">
    <property type="entry name" value="PST FAMILY PREDICTED COLANIC ACID TRANSPORTER"/>
    <property type="match status" value="1"/>
</dbReference>
<keyword evidence="3 6" id="KW-0812">Transmembrane</keyword>
<feature type="transmembrane region" description="Helical" evidence="6">
    <location>
        <begin position="115"/>
        <end position="142"/>
    </location>
</feature>
<feature type="transmembrane region" description="Helical" evidence="6">
    <location>
        <begin position="74"/>
        <end position="94"/>
    </location>
</feature>
<reference evidence="8" key="1">
    <citation type="submission" date="2018-08" db="EMBL/GenBank/DDBJ databases">
        <authorList>
            <person name="Kim S.-J."/>
            <person name="Jung G.-Y."/>
        </authorList>
    </citation>
    <scope>NUCLEOTIDE SEQUENCE [LARGE SCALE GENOMIC DNA]</scope>
    <source>
        <strain evidence="8">GY_H</strain>
    </source>
</reference>
<feature type="transmembrane region" description="Helical" evidence="6">
    <location>
        <begin position="46"/>
        <end position="68"/>
    </location>
</feature>
<dbReference type="InterPro" id="IPR002797">
    <property type="entry name" value="Polysacc_synth"/>
</dbReference>
<feature type="transmembrane region" description="Helical" evidence="6">
    <location>
        <begin position="213"/>
        <end position="232"/>
    </location>
</feature>
<keyword evidence="5 6" id="KW-0472">Membrane</keyword>
<evidence type="ECO:0000256" key="2">
    <source>
        <dbReference type="ARBA" id="ARBA00022475"/>
    </source>
</evidence>
<evidence type="ECO:0000256" key="6">
    <source>
        <dbReference type="SAM" id="Phobius"/>
    </source>
</evidence>
<evidence type="ECO:0000313" key="7">
    <source>
        <dbReference type="EMBL" id="RDV03719.1"/>
    </source>
</evidence>
<evidence type="ECO:0000256" key="4">
    <source>
        <dbReference type="ARBA" id="ARBA00022989"/>
    </source>
</evidence>
<protein>
    <submittedName>
        <fullName evidence="7">Lipopolysaccharide biosynthesis protein</fullName>
    </submittedName>
</protein>
<dbReference type="AlphaFoldDB" id="A0A371B7Y7"/>
<dbReference type="RefSeq" id="WP_115515744.1">
    <property type="nucleotide sequence ID" value="NZ_QRGO01000001.1"/>
</dbReference>
<comment type="caution">
    <text evidence="7">The sequence shown here is derived from an EMBL/GenBank/DDBJ whole genome shotgun (WGS) entry which is preliminary data.</text>
</comment>
<evidence type="ECO:0000256" key="5">
    <source>
        <dbReference type="ARBA" id="ARBA00023136"/>
    </source>
</evidence>
<dbReference type="PANTHER" id="PTHR30250:SF11">
    <property type="entry name" value="O-ANTIGEN TRANSPORTER-RELATED"/>
    <property type="match status" value="1"/>
</dbReference>
<dbReference type="GO" id="GO:0005886">
    <property type="term" value="C:plasma membrane"/>
    <property type="evidence" value="ECO:0007669"/>
    <property type="project" value="UniProtKB-SubCell"/>
</dbReference>
<dbReference type="Proteomes" id="UP000263993">
    <property type="component" value="Unassembled WGS sequence"/>
</dbReference>
<keyword evidence="4 6" id="KW-1133">Transmembrane helix</keyword>
<keyword evidence="2" id="KW-1003">Cell membrane</keyword>
<name>A0A371B7Y7_9BRAD</name>
<gene>
    <name evidence="7" type="ORF">DXH78_03440</name>
</gene>
<keyword evidence="8" id="KW-1185">Reference proteome</keyword>
<evidence type="ECO:0000313" key="8">
    <source>
        <dbReference type="Proteomes" id="UP000263993"/>
    </source>
</evidence>
<comment type="subcellular location">
    <subcellularLocation>
        <location evidence="1">Cell membrane</location>
        <topology evidence="1">Multi-pass membrane protein</topology>
    </subcellularLocation>
</comment>
<organism evidence="7 8">
    <name type="scientific">Undibacter mobilis</name>
    <dbReference type="NCBI Taxonomy" id="2292256"/>
    <lineage>
        <taxon>Bacteria</taxon>
        <taxon>Pseudomonadati</taxon>
        <taxon>Pseudomonadota</taxon>
        <taxon>Alphaproteobacteria</taxon>
        <taxon>Hyphomicrobiales</taxon>
        <taxon>Nitrobacteraceae</taxon>
        <taxon>Undibacter</taxon>
    </lineage>
</organism>
<proteinExistence type="predicted"/>
<dbReference type="Pfam" id="PF01943">
    <property type="entry name" value="Polysacc_synt"/>
    <property type="match status" value="1"/>
</dbReference>